<gene>
    <name evidence="2" type="primary">LOC108864520</name>
</gene>
<reference evidence="2" key="1">
    <citation type="submission" date="2025-08" db="UniProtKB">
        <authorList>
            <consortium name="RefSeq"/>
        </authorList>
    </citation>
    <scope>IDENTIFICATION</scope>
</reference>
<dbReference type="KEGG" id="goe:108864520"/>
<dbReference type="GeneID" id="108864520"/>
<name>A0AAJ7L5W0_9ACAR</name>
<dbReference type="AlphaFoldDB" id="A0AAJ7L5W0"/>
<dbReference type="RefSeq" id="XP_018495857.1">
    <property type="nucleotide sequence ID" value="XM_018640341.1"/>
</dbReference>
<evidence type="ECO:0000313" key="1">
    <source>
        <dbReference type="Proteomes" id="UP000694867"/>
    </source>
</evidence>
<evidence type="ECO:0000313" key="2">
    <source>
        <dbReference type="RefSeq" id="XP_018495857.1"/>
    </source>
</evidence>
<protein>
    <submittedName>
        <fullName evidence="2">Uncharacterized protein LOC108864520</fullName>
    </submittedName>
</protein>
<proteinExistence type="predicted"/>
<organism evidence="1 2">
    <name type="scientific">Galendromus occidentalis</name>
    <name type="common">western predatory mite</name>
    <dbReference type="NCBI Taxonomy" id="34638"/>
    <lineage>
        <taxon>Eukaryota</taxon>
        <taxon>Metazoa</taxon>
        <taxon>Ecdysozoa</taxon>
        <taxon>Arthropoda</taxon>
        <taxon>Chelicerata</taxon>
        <taxon>Arachnida</taxon>
        <taxon>Acari</taxon>
        <taxon>Parasitiformes</taxon>
        <taxon>Mesostigmata</taxon>
        <taxon>Gamasina</taxon>
        <taxon>Phytoseioidea</taxon>
        <taxon>Phytoseiidae</taxon>
        <taxon>Typhlodrominae</taxon>
        <taxon>Galendromus</taxon>
    </lineage>
</organism>
<sequence length="127" mass="14243">MIRLLRDAWPFLSPEAISTDFGKGLINALSEAFPLAEIHACVIHLVKNMKKIKDQHSMSRYQNDGNLSLSARMIIGLAFVPPDDIDNVIAELTVFLSEDLMPVLKYFEDTHVGSLQHLLPDGSVIRR</sequence>
<dbReference type="Proteomes" id="UP000694867">
    <property type="component" value="Unplaced"/>
</dbReference>
<accession>A0AAJ7L5W0</accession>
<keyword evidence="1" id="KW-1185">Reference proteome</keyword>